<organism evidence="1 2">
    <name type="scientific">Jimgerdemannia flammicorona</name>
    <dbReference type="NCBI Taxonomy" id="994334"/>
    <lineage>
        <taxon>Eukaryota</taxon>
        <taxon>Fungi</taxon>
        <taxon>Fungi incertae sedis</taxon>
        <taxon>Mucoromycota</taxon>
        <taxon>Mucoromycotina</taxon>
        <taxon>Endogonomycetes</taxon>
        <taxon>Endogonales</taxon>
        <taxon>Endogonaceae</taxon>
        <taxon>Jimgerdemannia</taxon>
    </lineage>
</organism>
<reference evidence="1 2" key="1">
    <citation type="journal article" date="2018" name="New Phytol.">
        <title>Phylogenomics of Endogonaceae and evolution of mycorrhizas within Mucoromycota.</title>
        <authorList>
            <person name="Chang Y."/>
            <person name="Desiro A."/>
            <person name="Na H."/>
            <person name="Sandor L."/>
            <person name="Lipzen A."/>
            <person name="Clum A."/>
            <person name="Barry K."/>
            <person name="Grigoriev I.V."/>
            <person name="Martin F.M."/>
            <person name="Stajich J.E."/>
            <person name="Smith M.E."/>
            <person name="Bonito G."/>
            <person name="Spatafora J.W."/>
        </authorList>
    </citation>
    <scope>NUCLEOTIDE SEQUENCE [LARGE SCALE GENOMIC DNA]</scope>
    <source>
        <strain evidence="1 2">GMNB39</strain>
    </source>
</reference>
<dbReference type="SUPFAM" id="SSF56281">
    <property type="entry name" value="Metallo-hydrolase/oxidoreductase"/>
    <property type="match status" value="1"/>
</dbReference>
<name>A0A433A1I9_9FUNG</name>
<evidence type="ECO:0000313" key="2">
    <source>
        <dbReference type="Proteomes" id="UP000268093"/>
    </source>
</evidence>
<dbReference type="Proteomes" id="UP000268093">
    <property type="component" value="Unassembled WGS sequence"/>
</dbReference>
<dbReference type="Gene3D" id="3.60.15.10">
    <property type="entry name" value="Ribonuclease Z/Hydroxyacylglutathione hydrolase-like"/>
    <property type="match status" value="1"/>
</dbReference>
<dbReference type="GO" id="GO:0042781">
    <property type="term" value="F:3'-tRNA processing endoribonuclease activity"/>
    <property type="evidence" value="ECO:0007669"/>
    <property type="project" value="TreeGrafter"/>
</dbReference>
<dbReference type="GO" id="GO:0046872">
    <property type="term" value="F:metal ion binding"/>
    <property type="evidence" value="ECO:0007669"/>
    <property type="project" value="UniProtKB-KW"/>
</dbReference>
<evidence type="ECO:0000313" key="1">
    <source>
        <dbReference type="EMBL" id="RUO96549.1"/>
    </source>
</evidence>
<dbReference type="OrthoDB" id="527344at2759"/>
<dbReference type="HAMAP" id="MF_01818">
    <property type="entry name" value="RNase_Z_BN"/>
    <property type="match status" value="1"/>
</dbReference>
<dbReference type="EMBL" id="RBNI01020668">
    <property type="protein sequence ID" value="RUO96549.1"/>
    <property type="molecule type" value="Genomic_DNA"/>
</dbReference>
<dbReference type="GO" id="GO:0005634">
    <property type="term" value="C:nucleus"/>
    <property type="evidence" value="ECO:0007669"/>
    <property type="project" value="TreeGrafter"/>
</dbReference>
<dbReference type="InterPro" id="IPR013471">
    <property type="entry name" value="RNase_Z/BN"/>
</dbReference>
<dbReference type="InterPro" id="IPR036866">
    <property type="entry name" value="RibonucZ/Hydroxyglut_hydro"/>
</dbReference>
<protein>
    <submittedName>
        <fullName evidence="1">Beta-lactamase-like protein</fullName>
    </submittedName>
</protein>
<comment type="caution">
    <text evidence="1">The sequence shown here is derived from an EMBL/GenBank/DDBJ whole genome shotgun (WGS) entry which is preliminary data.</text>
</comment>
<dbReference type="PANTHER" id="PTHR46018">
    <property type="entry name" value="ZINC PHOSPHODIESTERASE ELAC PROTEIN 1"/>
    <property type="match status" value="1"/>
</dbReference>
<proteinExistence type="inferred from homology"/>
<accession>A0A433A1I9</accession>
<keyword evidence="2" id="KW-1185">Reference proteome</keyword>
<dbReference type="CDD" id="cd07717">
    <property type="entry name" value="RNaseZ_ZiPD-like_MBL-fold"/>
    <property type="match status" value="1"/>
</dbReference>
<dbReference type="PANTHER" id="PTHR46018:SF2">
    <property type="entry name" value="ZINC PHOSPHODIESTERASE ELAC PROTEIN 1"/>
    <property type="match status" value="1"/>
</dbReference>
<gene>
    <name evidence="1" type="ORF">BC936DRAFT_141852</name>
</gene>
<dbReference type="Pfam" id="PF23023">
    <property type="entry name" value="Anti-Pycsar_Apyc1"/>
    <property type="match status" value="1"/>
</dbReference>
<sequence>MTTINLTFLGTSSAQPSATRNHQCIALRLDGDIWLFDAGEASQHQLQRSQLRMGKIEKVFVTHMHGDHCFGLPPLLCTMTNSNPSASNEAPKPPIEIFGPSTLRRWLRSTLKLTRSTLGRQYTVHELLLPTDPIDSGDPTDPDNPLHHNEILGRNILIDTANNAWSVLTTDKWSVIAAPIVHSIPSLGYVLTEHPIPGKIDIVTIQPLLARNKDALLREQGVKNPMALLRTVQSGKDLHLPDGTVVLAPKPRPGRRIVILGDTSDPSLIAPHARDADLVVHEATNAKTFLDPPELTYEEAERNAISHGHSTPQMAGRWARGVNARRLVLTHFSARYKGDDGGEEGAQGEGPRVMEEIRRLAVETFGEERDGEVFCARDFWSVDVPRT</sequence>